<evidence type="ECO:0000256" key="1">
    <source>
        <dbReference type="SAM" id="MobiDB-lite"/>
    </source>
</evidence>
<evidence type="ECO:0000313" key="2">
    <source>
        <dbReference type="EMBL" id="MCZ0963842.1"/>
    </source>
</evidence>
<evidence type="ECO:0000313" key="3">
    <source>
        <dbReference type="Proteomes" id="UP001149822"/>
    </source>
</evidence>
<comment type="caution">
    <text evidence="2">The sequence shown here is derived from an EMBL/GenBank/DDBJ whole genome shotgun (WGS) entry which is preliminary data.</text>
</comment>
<protein>
    <submittedName>
        <fullName evidence="2">Uncharacterized protein</fullName>
    </submittedName>
</protein>
<keyword evidence="3" id="KW-1185">Reference proteome</keyword>
<feature type="region of interest" description="Disordered" evidence="1">
    <location>
        <begin position="190"/>
        <end position="211"/>
    </location>
</feature>
<dbReference type="RefSeq" id="WP_268943938.1">
    <property type="nucleotide sequence ID" value="NZ_JAPTYD010000053.1"/>
</dbReference>
<sequence length="211" mass="22064">MNVSASETGCMGSLCGVPRAPCISTVPVRSAAFTATRISRNVRDGEVVKVTLPATDAYFLMVYLDAAVHADLNGDEAPQQPRRFESDTVCLVDLCAGASIALHSTLRSIAVVLPKPLLAEVEGIHAIGCRPMAGPPRLVCRRGEADPVIANIAGVLLPLFDRDEASSASLFRHIATAICAHLLHNFSERPDPSAKDGAAGTIETGGSNHAG</sequence>
<accession>A0ABT4J9T8</accession>
<name>A0ABT4J9T8_9RHOB</name>
<dbReference type="EMBL" id="JAPTYD010000053">
    <property type="protein sequence ID" value="MCZ0963842.1"/>
    <property type="molecule type" value="Genomic_DNA"/>
</dbReference>
<organism evidence="2 3">
    <name type="scientific">Paracoccus benzoatiresistens</name>
    <dbReference type="NCBI Taxonomy" id="2997341"/>
    <lineage>
        <taxon>Bacteria</taxon>
        <taxon>Pseudomonadati</taxon>
        <taxon>Pseudomonadota</taxon>
        <taxon>Alphaproteobacteria</taxon>
        <taxon>Rhodobacterales</taxon>
        <taxon>Paracoccaceae</taxon>
        <taxon>Paracoccus</taxon>
    </lineage>
</organism>
<dbReference type="Proteomes" id="UP001149822">
    <property type="component" value="Unassembled WGS sequence"/>
</dbReference>
<gene>
    <name evidence="2" type="ORF">OU682_19785</name>
</gene>
<proteinExistence type="predicted"/>
<reference evidence="2" key="1">
    <citation type="submission" date="2022-12" db="EMBL/GenBank/DDBJ databases">
        <title>Paracoccus sp. EF6 isolated from a lake water.</title>
        <authorList>
            <person name="Liu H."/>
        </authorList>
    </citation>
    <scope>NUCLEOTIDE SEQUENCE</scope>
    <source>
        <strain evidence="2">EF6</strain>
    </source>
</reference>